<accession>A0A8X6TTF9</accession>
<reference evidence="1" key="1">
    <citation type="submission" date="2020-08" db="EMBL/GenBank/DDBJ databases">
        <title>Multicomponent nature underlies the extraordinary mechanical properties of spider dragline silk.</title>
        <authorList>
            <person name="Kono N."/>
            <person name="Nakamura H."/>
            <person name="Mori M."/>
            <person name="Yoshida Y."/>
            <person name="Ohtoshi R."/>
            <person name="Malay A.D."/>
            <person name="Moran D.A.P."/>
            <person name="Tomita M."/>
            <person name="Numata K."/>
            <person name="Arakawa K."/>
        </authorList>
    </citation>
    <scope>NUCLEOTIDE SEQUENCE</scope>
</reference>
<evidence type="ECO:0000313" key="1">
    <source>
        <dbReference type="EMBL" id="GFT42496.1"/>
    </source>
</evidence>
<comment type="caution">
    <text evidence="1">The sequence shown here is derived from an EMBL/GenBank/DDBJ whole genome shotgun (WGS) entry which is preliminary data.</text>
</comment>
<evidence type="ECO:0000313" key="2">
    <source>
        <dbReference type="Proteomes" id="UP000887013"/>
    </source>
</evidence>
<sequence>MTPSGNCGTAYNSNMSRKLFDVIVCNFIMQQATPHIRLRIVTFVLIVGRKVFSISYSDVMTMNMTADMECHLFVKHNLLQKSFIITNLMKPICSKCDSLGSIRRFDNV</sequence>
<name>A0A8X6TTF9_NEPPI</name>
<dbReference type="EMBL" id="BMAW01110294">
    <property type="protein sequence ID" value="GFT42496.1"/>
    <property type="molecule type" value="Genomic_DNA"/>
</dbReference>
<dbReference type="AlphaFoldDB" id="A0A8X6TTF9"/>
<gene>
    <name evidence="1" type="ORF">NPIL_2791</name>
</gene>
<keyword evidence="2" id="KW-1185">Reference proteome</keyword>
<organism evidence="1 2">
    <name type="scientific">Nephila pilipes</name>
    <name type="common">Giant wood spider</name>
    <name type="synonym">Nephila maculata</name>
    <dbReference type="NCBI Taxonomy" id="299642"/>
    <lineage>
        <taxon>Eukaryota</taxon>
        <taxon>Metazoa</taxon>
        <taxon>Ecdysozoa</taxon>
        <taxon>Arthropoda</taxon>
        <taxon>Chelicerata</taxon>
        <taxon>Arachnida</taxon>
        <taxon>Araneae</taxon>
        <taxon>Araneomorphae</taxon>
        <taxon>Entelegynae</taxon>
        <taxon>Araneoidea</taxon>
        <taxon>Nephilidae</taxon>
        <taxon>Nephila</taxon>
    </lineage>
</organism>
<protein>
    <submittedName>
        <fullName evidence="1">Uncharacterized protein</fullName>
    </submittedName>
</protein>
<proteinExistence type="predicted"/>
<dbReference type="Proteomes" id="UP000887013">
    <property type="component" value="Unassembled WGS sequence"/>
</dbReference>